<dbReference type="EMBL" id="LPUR01000001">
    <property type="protein sequence ID" value="KXH84415.1"/>
    <property type="molecule type" value="Genomic_DNA"/>
</dbReference>
<reference evidence="3" key="1">
    <citation type="submission" date="2015-12" db="EMBL/GenBank/DDBJ databases">
        <title>Genome sequence of a biocontrol rhizobacterium Chryseobacterium kwangjuense strain KJ1R5 isolated from pepper (Capsicum annuum L.).</title>
        <authorList>
            <person name="Jeong J.-J."/>
            <person name="Park H."/>
            <person name="Mannaa M."/>
            <person name="Sang M.K."/>
            <person name="Choi I.-G."/>
            <person name="Kim K.D."/>
        </authorList>
    </citation>
    <scope>NUCLEOTIDE SEQUENCE [LARGE SCALE GENOMIC DNA]</scope>
    <source>
        <strain evidence="3">KJ1R5</strain>
    </source>
</reference>
<keyword evidence="1" id="KW-0812">Transmembrane</keyword>
<protein>
    <recommendedName>
        <fullName evidence="4">DUF3667 domain-containing protein</fullName>
    </recommendedName>
</protein>
<dbReference type="AlphaFoldDB" id="A0A135WHR1"/>
<feature type="transmembrane region" description="Helical" evidence="1">
    <location>
        <begin position="91"/>
        <end position="113"/>
    </location>
</feature>
<dbReference type="InterPro" id="IPR022134">
    <property type="entry name" value="DUF3667"/>
</dbReference>
<evidence type="ECO:0008006" key="4">
    <source>
        <dbReference type="Google" id="ProtNLM"/>
    </source>
</evidence>
<keyword evidence="1" id="KW-1133">Transmembrane helix</keyword>
<dbReference type="Pfam" id="PF12412">
    <property type="entry name" value="DUF3667"/>
    <property type="match status" value="1"/>
</dbReference>
<reference evidence="2 3" key="2">
    <citation type="journal article" date="2016" name="Genome Announc.">
        <title>Draft Genome Sequence of a Biocontrol Rhizobacterium, Chryseobacterium kwangjuense Strain KJ1R5, Isolated from Pepper (Capsicum annuum).</title>
        <authorList>
            <person name="Jeong J.J."/>
            <person name="Park H."/>
            <person name="Park B.H."/>
            <person name="Mannaa M."/>
            <person name="Sang M.K."/>
            <person name="Choi I.G."/>
            <person name="Kim K.D."/>
        </authorList>
    </citation>
    <scope>NUCLEOTIDE SEQUENCE [LARGE SCALE GENOMIC DNA]</scope>
    <source>
        <strain evidence="2 3">KJ1R5</strain>
    </source>
</reference>
<feature type="transmembrane region" description="Helical" evidence="1">
    <location>
        <begin position="200"/>
        <end position="218"/>
    </location>
</feature>
<feature type="transmembrane region" description="Helical" evidence="1">
    <location>
        <begin position="134"/>
        <end position="154"/>
    </location>
</feature>
<gene>
    <name evidence="2" type="ORF">AU378_01250</name>
</gene>
<organism evidence="2 3">
    <name type="scientific">Chryseobacterium kwangjuense</name>
    <dbReference type="NCBI Taxonomy" id="267125"/>
    <lineage>
        <taxon>Bacteria</taxon>
        <taxon>Pseudomonadati</taxon>
        <taxon>Bacteroidota</taxon>
        <taxon>Flavobacteriia</taxon>
        <taxon>Flavobacteriales</taxon>
        <taxon>Weeksellaceae</taxon>
        <taxon>Chryseobacterium group</taxon>
        <taxon>Chryseobacterium</taxon>
    </lineage>
</organism>
<name>A0A135WHR1_9FLAO</name>
<evidence type="ECO:0000256" key="1">
    <source>
        <dbReference type="SAM" id="Phobius"/>
    </source>
</evidence>
<comment type="caution">
    <text evidence="2">The sequence shown here is derived from an EMBL/GenBank/DDBJ whole genome shotgun (WGS) entry which is preliminary data.</text>
</comment>
<feature type="transmembrane region" description="Helical" evidence="1">
    <location>
        <begin position="230"/>
        <end position="253"/>
    </location>
</feature>
<sequence length="256" mass="29583">MYSNTGNIKCTDLTMNQKNCLNCGHRISDEFCPHCGQKSSTARITPNSLITSDILGSIWHIEARFFRTIQHILLSPGKMAMDYISGKRVRYYNLFSLLLILFGFNVLALHFYMDLSSIEINKENSKLIDFFSRYSKASLFGLIPVMALNGWMLFRRANLNLAEHVIIAVVALCGIMVILLVDDFISILQLYHPLRKIMNVLDKILVFSLILFPGFTYFNAFRNFYPAFGLIWRTLVFFVLMLIEITLIFIVIYKIF</sequence>
<keyword evidence="1" id="KW-0472">Membrane</keyword>
<accession>A0A135WHR1</accession>
<feature type="transmembrane region" description="Helical" evidence="1">
    <location>
        <begin position="166"/>
        <end position="188"/>
    </location>
</feature>
<dbReference type="Proteomes" id="UP000070513">
    <property type="component" value="Unassembled WGS sequence"/>
</dbReference>
<evidence type="ECO:0000313" key="3">
    <source>
        <dbReference type="Proteomes" id="UP000070513"/>
    </source>
</evidence>
<evidence type="ECO:0000313" key="2">
    <source>
        <dbReference type="EMBL" id="KXH84415.1"/>
    </source>
</evidence>
<proteinExistence type="predicted"/>